<evidence type="ECO:0000256" key="1">
    <source>
        <dbReference type="ARBA" id="ARBA00001954"/>
    </source>
</evidence>
<evidence type="ECO:0000256" key="3">
    <source>
        <dbReference type="ARBA" id="ARBA00012293"/>
    </source>
</evidence>
<protein>
    <recommendedName>
        <fullName evidence="5">2-oxoglutarate-dependent ethylene/succinate-forming enzyme</fullName>
        <ecNumber evidence="4">1.13.12.19</ecNumber>
        <ecNumber evidence="3">1.14.20.7</ecNumber>
    </recommendedName>
    <alternativeName>
        <fullName evidence="7">2-oxoglutarate dioxygenase (ethylene-forming)</fullName>
    </alternativeName>
    <alternativeName>
        <fullName evidence="8">2-oxoglutarate/L-arginine monooxygenase/decarboxylase (succinate-forming)</fullName>
    </alternativeName>
</protein>
<dbReference type="GO" id="GO:0051213">
    <property type="term" value="F:dioxygenase activity"/>
    <property type="evidence" value="ECO:0007669"/>
    <property type="project" value="UniProtKB-KW"/>
</dbReference>
<dbReference type="PRINTS" id="PR00682">
    <property type="entry name" value="IPNSYNTHASE"/>
</dbReference>
<evidence type="ECO:0000313" key="13">
    <source>
        <dbReference type="EMBL" id="ROQ00357.1"/>
    </source>
</evidence>
<evidence type="ECO:0000313" key="14">
    <source>
        <dbReference type="Proteomes" id="UP000278222"/>
    </source>
</evidence>
<keyword evidence="6" id="KW-0266">Ethylene biosynthesis</keyword>
<evidence type="ECO:0000256" key="9">
    <source>
        <dbReference type="ARBA" id="ARBA00047725"/>
    </source>
</evidence>
<accession>A0A3N1MCB9</accession>
<evidence type="ECO:0000256" key="6">
    <source>
        <dbReference type="ARBA" id="ARBA00022666"/>
    </source>
</evidence>
<dbReference type="PROSITE" id="PS51471">
    <property type="entry name" value="FE2OG_OXY"/>
    <property type="match status" value="1"/>
</dbReference>
<dbReference type="Pfam" id="PF03171">
    <property type="entry name" value="2OG-FeII_Oxy"/>
    <property type="match status" value="1"/>
</dbReference>
<dbReference type="Pfam" id="PF14226">
    <property type="entry name" value="DIOX_N"/>
    <property type="match status" value="1"/>
</dbReference>
<evidence type="ECO:0000256" key="4">
    <source>
        <dbReference type="ARBA" id="ARBA00012531"/>
    </source>
</evidence>
<evidence type="ECO:0000256" key="10">
    <source>
        <dbReference type="ARBA" id="ARBA00049359"/>
    </source>
</evidence>
<gene>
    <name evidence="13" type="ORF">EDC65_2153</name>
</gene>
<dbReference type="GO" id="GO:0102276">
    <property type="term" value="F:2-oxoglutarate oxygenase/decarboxylase (ethylene-forming) activity"/>
    <property type="evidence" value="ECO:0007669"/>
    <property type="project" value="UniProtKB-EC"/>
</dbReference>
<comment type="pathway">
    <text evidence="2">Alkene biosynthesis; ethylene biosynthesis via 2-oxoglutarate.</text>
</comment>
<keyword evidence="11" id="KW-0408">Iron</keyword>
<evidence type="ECO:0000256" key="8">
    <source>
        <dbReference type="ARBA" id="ARBA00031282"/>
    </source>
</evidence>
<dbReference type="GO" id="GO:0009693">
    <property type="term" value="P:ethylene biosynthetic process"/>
    <property type="evidence" value="ECO:0007669"/>
    <property type="project" value="UniProtKB-KW"/>
</dbReference>
<dbReference type="GO" id="GO:0046872">
    <property type="term" value="F:metal ion binding"/>
    <property type="evidence" value="ECO:0007669"/>
    <property type="project" value="UniProtKB-KW"/>
</dbReference>
<dbReference type="AlphaFoldDB" id="A0A3N1MCB9"/>
<dbReference type="InterPro" id="IPR026992">
    <property type="entry name" value="DIOX_N"/>
</dbReference>
<dbReference type="RefSeq" id="WP_123689647.1">
    <property type="nucleotide sequence ID" value="NZ_AP019700.1"/>
</dbReference>
<keyword evidence="13" id="KW-0223">Dioxygenase</keyword>
<sequence>MSEGQGFPVIRLGRADDRAAVADVARVADAIRRACDATGFFYIADHGVPDAWIADAFEANRRFHARPMAEKEALATNHWHRGYMGFGTAKLTASARFAPARRPNQMESFFVRHEVAEDDPGRLAGQPLQGPNQWPDDPLFRDQVRRYDGAVARLGTSLLPALSLAVGEDAGFFGQRFAPPATALRLNHYPPAPADRPDDLYGSHPHTDYGFLTILAQDDVGGLEVQIPGGGWRAAPCIPGTFICNIGDAMARWTNDAFNSTPHRVVNASPERDRYSIAYFFDPNLETVIDCLPRFRADRPAAHPPVRFVDYFAGRLDANYVRAGKPPA</sequence>
<dbReference type="OrthoDB" id="21825at2"/>
<dbReference type="SUPFAM" id="SSF51197">
    <property type="entry name" value="Clavaminate synthase-like"/>
    <property type="match status" value="1"/>
</dbReference>
<proteinExistence type="inferred from homology"/>
<comment type="similarity">
    <text evidence="11">Belongs to the iron/ascorbate-dependent oxidoreductase family.</text>
</comment>
<comment type="cofactor">
    <cofactor evidence="1">
        <name>Fe(2+)</name>
        <dbReference type="ChEBI" id="CHEBI:29033"/>
    </cofactor>
</comment>
<evidence type="ECO:0000256" key="7">
    <source>
        <dbReference type="ARBA" id="ARBA00031011"/>
    </source>
</evidence>
<dbReference type="InterPro" id="IPR044861">
    <property type="entry name" value="IPNS-like_FE2OG_OXY"/>
</dbReference>
<comment type="catalytic activity">
    <reaction evidence="9">
        <text>2-oxoglutarate + O2 + 2 H(+) = ethene + 3 CO2 + H2O</text>
        <dbReference type="Rhea" id="RHEA:31523"/>
        <dbReference type="ChEBI" id="CHEBI:15377"/>
        <dbReference type="ChEBI" id="CHEBI:15378"/>
        <dbReference type="ChEBI" id="CHEBI:15379"/>
        <dbReference type="ChEBI" id="CHEBI:16526"/>
        <dbReference type="ChEBI" id="CHEBI:16810"/>
        <dbReference type="ChEBI" id="CHEBI:18153"/>
        <dbReference type="EC" id="1.13.12.19"/>
    </reaction>
</comment>
<dbReference type="EC" id="1.13.12.19" evidence="4"/>
<name>A0A3N1MCB9_9PROT</name>
<dbReference type="InterPro" id="IPR005123">
    <property type="entry name" value="Oxoglu/Fe-dep_dioxygenase_dom"/>
</dbReference>
<keyword evidence="14" id="KW-1185">Reference proteome</keyword>
<dbReference type="Gene3D" id="2.60.120.330">
    <property type="entry name" value="B-lactam Antibiotic, Isopenicillin N Synthase, Chain"/>
    <property type="match status" value="1"/>
</dbReference>
<evidence type="ECO:0000256" key="5">
    <source>
        <dbReference type="ARBA" id="ARBA00019045"/>
    </source>
</evidence>
<evidence type="ECO:0000256" key="11">
    <source>
        <dbReference type="RuleBase" id="RU003682"/>
    </source>
</evidence>
<keyword evidence="11" id="KW-0479">Metal-binding</keyword>
<dbReference type="EC" id="1.14.20.7" evidence="3"/>
<organism evidence="13 14">
    <name type="scientific">Stella humosa</name>
    <dbReference type="NCBI Taxonomy" id="94"/>
    <lineage>
        <taxon>Bacteria</taxon>
        <taxon>Pseudomonadati</taxon>
        <taxon>Pseudomonadota</taxon>
        <taxon>Alphaproteobacteria</taxon>
        <taxon>Rhodospirillales</taxon>
        <taxon>Stellaceae</taxon>
        <taxon>Stella</taxon>
    </lineage>
</organism>
<dbReference type="Proteomes" id="UP000278222">
    <property type="component" value="Unassembled WGS sequence"/>
</dbReference>
<dbReference type="EMBL" id="RJKX01000013">
    <property type="protein sequence ID" value="ROQ00357.1"/>
    <property type="molecule type" value="Genomic_DNA"/>
</dbReference>
<dbReference type="InterPro" id="IPR050231">
    <property type="entry name" value="Iron_ascorbate_oxido_reductase"/>
</dbReference>
<feature type="domain" description="Fe2OG dioxygenase" evidence="12">
    <location>
        <begin position="179"/>
        <end position="283"/>
    </location>
</feature>
<evidence type="ECO:0000256" key="2">
    <source>
        <dbReference type="ARBA" id="ARBA00004767"/>
    </source>
</evidence>
<comment type="catalytic activity">
    <reaction evidence="10">
        <text>L-arginine + 2-oxoglutarate + O2 = guanidine + L-glutamate 5-semialdehyde + succinate + CO2</text>
        <dbReference type="Rhea" id="RHEA:31535"/>
        <dbReference type="ChEBI" id="CHEBI:15379"/>
        <dbReference type="ChEBI" id="CHEBI:16526"/>
        <dbReference type="ChEBI" id="CHEBI:16810"/>
        <dbReference type="ChEBI" id="CHEBI:30031"/>
        <dbReference type="ChEBI" id="CHEBI:30087"/>
        <dbReference type="ChEBI" id="CHEBI:32682"/>
        <dbReference type="ChEBI" id="CHEBI:58066"/>
        <dbReference type="EC" id="1.14.20.7"/>
    </reaction>
</comment>
<dbReference type="PANTHER" id="PTHR47990">
    <property type="entry name" value="2-OXOGLUTARATE (2OG) AND FE(II)-DEPENDENT OXYGENASE SUPERFAMILY PROTEIN-RELATED"/>
    <property type="match status" value="1"/>
</dbReference>
<keyword evidence="11" id="KW-0560">Oxidoreductase</keyword>
<comment type="caution">
    <text evidence="13">The sequence shown here is derived from an EMBL/GenBank/DDBJ whole genome shotgun (WGS) entry which is preliminary data.</text>
</comment>
<dbReference type="InterPro" id="IPR027443">
    <property type="entry name" value="IPNS-like_sf"/>
</dbReference>
<evidence type="ECO:0000259" key="12">
    <source>
        <dbReference type="PROSITE" id="PS51471"/>
    </source>
</evidence>
<reference evidence="13 14" key="1">
    <citation type="submission" date="2018-11" db="EMBL/GenBank/DDBJ databases">
        <title>Genomic Encyclopedia of Type Strains, Phase IV (KMG-IV): sequencing the most valuable type-strain genomes for metagenomic binning, comparative biology and taxonomic classification.</title>
        <authorList>
            <person name="Goeker M."/>
        </authorList>
    </citation>
    <scope>NUCLEOTIDE SEQUENCE [LARGE SCALE GENOMIC DNA]</scope>
    <source>
        <strain evidence="13 14">DSM 5900</strain>
    </source>
</reference>